<dbReference type="Gene3D" id="3.40.50.300">
    <property type="entry name" value="P-loop containing nucleotide triphosphate hydrolases"/>
    <property type="match status" value="1"/>
</dbReference>
<dbReference type="Pfam" id="PF13401">
    <property type="entry name" value="AAA_22"/>
    <property type="match status" value="1"/>
</dbReference>
<feature type="domain" description="AAA+ ATPase" evidence="1">
    <location>
        <begin position="42"/>
        <end position="194"/>
    </location>
</feature>
<name>A0A517TC80_9PLAN</name>
<dbReference type="InterPro" id="IPR027417">
    <property type="entry name" value="P-loop_NTPase"/>
</dbReference>
<dbReference type="AlphaFoldDB" id="A0A517TC80"/>
<evidence type="ECO:0000259" key="1">
    <source>
        <dbReference type="SMART" id="SM00382"/>
    </source>
</evidence>
<reference evidence="2 3" key="1">
    <citation type="submission" date="2019-02" db="EMBL/GenBank/DDBJ databases">
        <title>Deep-cultivation of Planctomycetes and their phenomic and genomic characterization uncovers novel biology.</title>
        <authorList>
            <person name="Wiegand S."/>
            <person name="Jogler M."/>
            <person name="Boedeker C."/>
            <person name="Pinto D."/>
            <person name="Vollmers J."/>
            <person name="Rivas-Marin E."/>
            <person name="Kohn T."/>
            <person name="Peeters S.H."/>
            <person name="Heuer A."/>
            <person name="Rast P."/>
            <person name="Oberbeckmann S."/>
            <person name="Bunk B."/>
            <person name="Jeske O."/>
            <person name="Meyerdierks A."/>
            <person name="Storesund J.E."/>
            <person name="Kallscheuer N."/>
            <person name="Luecker S."/>
            <person name="Lage O.M."/>
            <person name="Pohl T."/>
            <person name="Merkel B.J."/>
            <person name="Hornburger P."/>
            <person name="Mueller R.-W."/>
            <person name="Bruemmer F."/>
            <person name="Labrenz M."/>
            <person name="Spormann A.M."/>
            <person name="Op den Camp H."/>
            <person name="Overmann J."/>
            <person name="Amann R."/>
            <person name="Jetten M.S.M."/>
            <person name="Mascher T."/>
            <person name="Medema M.H."/>
            <person name="Devos D.P."/>
            <person name="Kaster A.-K."/>
            <person name="Ovreas L."/>
            <person name="Rohde M."/>
            <person name="Galperin M.Y."/>
            <person name="Jogler C."/>
        </authorList>
    </citation>
    <scope>NUCLEOTIDE SEQUENCE [LARGE SCALE GENOMIC DNA]</scope>
    <source>
        <strain evidence="2 3">V22</strain>
    </source>
</reference>
<dbReference type="EMBL" id="CP036316">
    <property type="protein sequence ID" value="QDT65974.1"/>
    <property type="molecule type" value="Genomic_DNA"/>
</dbReference>
<dbReference type="GO" id="GO:0016887">
    <property type="term" value="F:ATP hydrolysis activity"/>
    <property type="evidence" value="ECO:0007669"/>
    <property type="project" value="InterPro"/>
</dbReference>
<protein>
    <submittedName>
        <fullName evidence="2">ATPase family associated with various cellular activities (AAA)</fullName>
    </submittedName>
</protein>
<dbReference type="PANTHER" id="PTHR35894">
    <property type="entry name" value="GENERAL SECRETION PATHWAY PROTEIN A-RELATED"/>
    <property type="match status" value="1"/>
</dbReference>
<dbReference type="OrthoDB" id="227226at2"/>
<dbReference type="SUPFAM" id="SSF52540">
    <property type="entry name" value="P-loop containing nucleoside triphosphate hydrolases"/>
    <property type="match status" value="1"/>
</dbReference>
<dbReference type="SMART" id="SM00382">
    <property type="entry name" value="AAA"/>
    <property type="match status" value="1"/>
</dbReference>
<gene>
    <name evidence="2" type="ORF">V22_32380</name>
</gene>
<evidence type="ECO:0000313" key="3">
    <source>
        <dbReference type="Proteomes" id="UP000319976"/>
    </source>
</evidence>
<evidence type="ECO:0000313" key="2">
    <source>
        <dbReference type="EMBL" id="QDT65974.1"/>
    </source>
</evidence>
<dbReference type="InterPro" id="IPR003593">
    <property type="entry name" value="AAA+_ATPase"/>
</dbReference>
<dbReference type="RefSeq" id="WP_145264694.1">
    <property type="nucleotide sequence ID" value="NZ_CP036316.1"/>
</dbReference>
<dbReference type="CDD" id="cd00009">
    <property type="entry name" value="AAA"/>
    <property type="match status" value="1"/>
</dbReference>
<dbReference type="InterPro" id="IPR052026">
    <property type="entry name" value="ExeA_AAA_ATPase_DNA-bind"/>
</dbReference>
<dbReference type="InterPro" id="IPR049945">
    <property type="entry name" value="AAA_22"/>
</dbReference>
<dbReference type="PANTHER" id="PTHR35894:SF1">
    <property type="entry name" value="PHOSPHORIBULOKINASE _ URIDINE KINASE FAMILY"/>
    <property type="match status" value="1"/>
</dbReference>
<accession>A0A517TC80</accession>
<sequence>MYESFFDLECRPFTAAPDGRCVIPVDIFTTAHDQLEQSIRNGHTLSVLTGPIGAGKTLLCRQLRQTLQSKYRVLYLAGADYPSKRSLLQAIVYELGRPYARMSEQELRFEFETAMKEMSADIDSLLIVIDDAHRLSDRILQELLQLIVGSEHQSECRVQLLLAGQLSLEEVLSKPCHSELNNRTGCHVTLGRLSRAESMRYVSERIKWAGGHAANVFDEEALDLLAHVSDGNPRCLNQLADHCLLLAFVAEESCVERKTVLDALEDLRRLPLHWNEPVATEVPTTDRSAMNSTKDFTFDTEEEDAAVFEVGAQIDEEEFHEPTSDQHPQLNKSLDEMLRQQADVAAEKQQQYEEIKEADWDDMPVAPVETTTPVAETPSSEVDEEIEDAFAEFEFEPDAAEVTETLPVAPLEKVSAEAELPVEEVTIEITEEFEMLSVDHSDLEHGPPGTVEIIAPSEEIDSIAESILDDMDDLEDYVAKTDSAIISGKSSDELAEDVLAENSETVEWSEVVQVYDRYSALDATLASRMWAQANSTTATQAESMLETVDKMAELIDEELGNDVSAPTISVRLDTVIDGKKKTSANNSQEPDGAQAGLFARLRRHTAKRA</sequence>
<proteinExistence type="predicted"/>
<organism evidence="2 3">
    <name type="scientific">Calycomorphotria hydatis</name>
    <dbReference type="NCBI Taxonomy" id="2528027"/>
    <lineage>
        <taxon>Bacteria</taxon>
        <taxon>Pseudomonadati</taxon>
        <taxon>Planctomycetota</taxon>
        <taxon>Planctomycetia</taxon>
        <taxon>Planctomycetales</taxon>
        <taxon>Planctomycetaceae</taxon>
        <taxon>Calycomorphotria</taxon>
    </lineage>
</organism>
<dbReference type="KEGG" id="chya:V22_32380"/>
<dbReference type="Proteomes" id="UP000319976">
    <property type="component" value="Chromosome"/>
</dbReference>
<keyword evidence="3" id="KW-1185">Reference proteome</keyword>